<evidence type="ECO:0000313" key="4">
    <source>
        <dbReference type="Proteomes" id="UP001194746"/>
    </source>
</evidence>
<evidence type="ECO:0000313" key="3">
    <source>
        <dbReference type="EMBL" id="KAF9885995.1"/>
    </source>
</evidence>
<dbReference type="InterPro" id="IPR051911">
    <property type="entry name" value="SDR_oxidoreductase"/>
</dbReference>
<gene>
    <name evidence="3" type="ORF">FE257_012173</name>
</gene>
<dbReference type="GO" id="GO:0016491">
    <property type="term" value="F:oxidoreductase activity"/>
    <property type="evidence" value="ECO:0007669"/>
    <property type="project" value="UniProtKB-KW"/>
</dbReference>
<reference evidence="3" key="1">
    <citation type="journal article" date="2019" name="Beilstein J. Org. Chem.">
        <title>Nanangenines: drimane sesquiterpenoids as the dominant metabolite cohort of a novel Australian fungus, Aspergillus nanangensis.</title>
        <authorList>
            <person name="Lacey H.J."/>
            <person name="Gilchrist C.L.M."/>
            <person name="Crombie A."/>
            <person name="Kalaitzis J.A."/>
            <person name="Vuong D."/>
            <person name="Rutledge P.J."/>
            <person name="Turner P."/>
            <person name="Pitt J.I."/>
            <person name="Lacey E."/>
            <person name="Chooi Y.H."/>
            <person name="Piggott A.M."/>
        </authorList>
    </citation>
    <scope>NUCLEOTIDE SEQUENCE</scope>
    <source>
        <strain evidence="3">MST-FP2251</strain>
    </source>
</reference>
<organism evidence="3 4">
    <name type="scientific">Aspergillus nanangensis</name>
    <dbReference type="NCBI Taxonomy" id="2582783"/>
    <lineage>
        <taxon>Eukaryota</taxon>
        <taxon>Fungi</taxon>
        <taxon>Dikarya</taxon>
        <taxon>Ascomycota</taxon>
        <taxon>Pezizomycotina</taxon>
        <taxon>Eurotiomycetes</taxon>
        <taxon>Eurotiomycetidae</taxon>
        <taxon>Eurotiales</taxon>
        <taxon>Aspergillaceae</taxon>
        <taxon>Aspergillus</taxon>
        <taxon>Aspergillus subgen. Circumdati</taxon>
    </lineage>
</organism>
<dbReference type="InterPro" id="IPR002347">
    <property type="entry name" value="SDR_fam"/>
</dbReference>
<sequence length="103" mass="10878">MTAQQVWLITGASSGFGAALAKEVLNSGHRVIATARSPARAAAAHPEIEQLGGQWIDLDVTLSSTAEKITNVIREVGHVDVVVNNAGYSILGSFEDLRHEVSV</sequence>
<dbReference type="Proteomes" id="UP001194746">
    <property type="component" value="Unassembled WGS sequence"/>
</dbReference>
<dbReference type="EMBL" id="VCAU01000085">
    <property type="protein sequence ID" value="KAF9885995.1"/>
    <property type="molecule type" value="Genomic_DNA"/>
</dbReference>
<keyword evidence="4" id="KW-1185">Reference proteome</keyword>
<dbReference type="PANTHER" id="PTHR43976">
    <property type="entry name" value="SHORT CHAIN DEHYDROGENASE"/>
    <property type="match status" value="1"/>
</dbReference>
<evidence type="ECO:0000256" key="1">
    <source>
        <dbReference type="ARBA" id="ARBA00006484"/>
    </source>
</evidence>
<evidence type="ECO:0000256" key="2">
    <source>
        <dbReference type="ARBA" id="ARBA00023002"/>
    </source>
</evidence>
<accession>A0AAD4CGD0</accession>
<protein>
    <submittedName>
        <fullName evidence="3">Uncharacterized protein</fullName>
    </submittedName>
</protein>
<name>A0AAD4CGD0_ASPNN</name>
<dbReference type="InterPro" id="IPR036291">
    <property type="entry name" value="NAD(P)-bd_dom_sf"/>
</dbReference>
<dbReference type="Gene3D" id="3.40.50.720">
    <property type="entry name" value="NAD(P)-binding Rossmann-like Domain"/>
    <property type="match status" value="1"/>
</dbReference>
<comment type="caution">
    <text evidence="3">The sequence shown here is derived from an EMBL/GenBank/DDBJ whole genome shotgun (WGS) entry which is preliminary data.</text>
</comment>
<comment type="similarity">
    <text evidence="1">Belongs to the short-chain dehydrogenases/reductases (SDR) family.</text>
</comment>
<reference evidence="3" key="2">
    <citation type="submission" date="2020-02" db="EMBL/GenBank/DDBJ databases">
        <authorList>
            <person name="Gilchrist C.L.M."/>
            <person name="Chooi Y.-H."/>
        </authorList>
    </citation>
    <scope>NUCLEOTIDE SEQUENCE</scope>
    <source>
        <strain evidence="3">MST-FP2251</strain>
    </source>
</reference>
<dbReference type="PANTHER" id="PTHR43976:SF16">
    <property type="entry name" value="SHORT-CHAIN DEHYDROGENASE_REDUCTASE FAMILY PROTEIN"/>
    <property type="match status" value="1"/>
</dbReference>
<dbReference type="Pfam" id="PF00106">
    <property type="entry name" value="adh_short"/>
    <property type="match status" value="1"/>
</dbReference>
<dbReference type="SUPFAM" id="SSF51735">
    <property type="entry name" value="NAD(P)-binding Rossmann-fold domains"/>
    <property type="match status" value="1"/>
</dbReference>
<dbReference type="PRINTS" id="PR00081">
    <property type="entry name" value="GDHRDH"/>
</dbReference>
<proteinExistence type="inferred from homology"/>
<keyword evidence="2" id="KW-0560">Oxidoreductase</keyword>
<dbReference type="AlphaFoldDB" id="A0AAD4CGD0"/>